<organism evidence="2 3">
    <name type="scientific">Streptomyces stramineus</name>
    <dbReference type="NCBI Taxonomy" id="173861"/>
    <lineage>
        <taxon>Bacteria</taxon>
        <taxon>Bacillati</taxon>
        <taxon>Actinomycetota</taxon>
        <taxon>Actinomycetes</taxon>
        <taxon>Kitasatosporales</taxon>
        <taxon>Streptomycetaceae</taxon>
        <taxon>Streptomyces</taxon>
    </lineage>
</organism>
<dbReference type="EMBL" id="BAAAHB010000001">
    <property type="protein sequence ID" value="GAA0441858.1"/>
    <property type="molecule type" value="Genomic_DNA"/>
</dbReference>
<evidence type="ECO:0000313" key="2">
    <source>
        <dbReference type="EMBL" id="GAA0441858.1"/>
    </source>
</evidence>
<reference evidence="3" key="1">
    <citation type="journal article" date="2019" name="Int. J. Syst. Evol. Microbiol.">
        <title>The Global Catalogue of Microorganisms (GCM) 10K type strain sequencing project: providing services to taxonomists for standard genome sequencing and annotation.</title>
        <authorList>
            <consortium name="The Broad Institute Genomics Platform"/>
            <consortium name="The Broad Institute Genome Sequencing Center for Infectious Disease"/>
            <person name="Wu L."/>
            <person name="Ma J."/>
        </authorList>
    </citation>
    <scope>NUCLEOTIDE SEQUENCE [LARGE SCALE GENOMIC DNA]</scope>
    <source>
        <strain evidence="3">JCM 10649</strain>
    </source>
</reference>
<evidence type="ECO:0008006" key="4">
    <source>
        <dbReference type="Google" id="ProtNLM"/>
    </source>
</evidence>
<comment type="caution">
    <text evidence="2">The sequence shown here is derived from an EMBL/GenBank/DDBJ whole genome shotgun (WGS) entry which is preliminary data.</text>
</comment>
<protein>
    <recommendedName>
        <fullName evidence="4">Secreted protein</fullName>
    </recommendedName>
</protein>
<proteinExistence type="predicted"/>
<name>A0ABP3J537_9ACTN</name>
<sequence>MRRLAVVTFLSLAALGALATPAGAVPDPVAIVDCAVQDVTGLVDPANLAAPTELPVVSCLAP</sequence>
<gene>
    <name evidence="2" type="ORF">GCM10009544_00650</name>
</gene>
<accession>A0ABP3J537</accession>
<keyword evidence="1" id="KW-0732">Signal</keyword>
<dbReference type="Proteomes" id="UP001499895">
    <property type="component" value="Unassembled WGS sequence"/>
</dbReference>
<evidence type="ECO:0000256" key="1">
    <source>
        <dbReference type="SAM" id="SignalP"/>
    </source>
</evidence>
<keyword evidence="3" id="KW-1185">Reference proteome</keyword>
<feature type="chain" id="PRO_5045588754" description="Secreted protein" evidence="1">
    <location>
        <begin position="20"/>
        <end position="62"/>
    </location>
</feature>
<feature type="signal peptide" evidence="1">
    <location>
        <begin position="1"/>
        <end position="19"/>
    </location>
</feature>
<evidence type="ECO:0000313" key="3">
    <source>
        <dbReference type="Proteomes" id="UP001499895"/>
    </source>
</evidence>